<feature type="domain" description="Pyruvate/ketoisovalerate oxidoreductase catalytic" evidence="3">
    <location>
        <begin position="44"/>
        <end position="231"/>
    </location>
</feature>
<dbReference type="GO" id="GO:0006979">
    <property type="term" value="P:response to oxidative stress"/>
    <property type="evidence" value="ECO:0007669"/>
    <property type="project" value="TreeGrafter"/>
</dbReference>
<dbReference type="FunFam" id="3.40.50.970:FF:000022">
    <property type="entry name" value="2-oxoglutarate ferredoxin oxidoreductase alpha subunit"/>
    <property type="match status" value="1"/>
</dbReference>
<dbReference type="FunFam" id="3.40.920.10:FF:000002">
    <property type="entry name" value="2-oxoglutarate oxidoreductase, alpha subunit"/>
    <property type="match status" value="1"/>
</dbReference>
<keyword evidence="7" id="KW-1185">Reference proteome</keyword>
<dbReference type="SUPFAM" id="SSF52922">
    <property type="entry name" value="TK C-terminal domain-like"/>
    <property type="match status" value="1"/>
</dbReference>
<dbReference type="Pfam" id="PF01558">
    <property type="entry name" value="POR"/>
    <property type="match status" value="1"/>
</dbReference>
<dbReference type="Gene3D" id="3.40.920.10">
    <property type="entry name" value="Pyruvate-ferredoxin oxidoreductase, PFOR, domain III"/>
    <property type="match status" value="1"/>
</dbReference>
<dbReference type="Gene3D" id="3.40.50.970">
    <property type="match status" value="1"/>
</dbReference>
<dbReference type="AlphaFoldDB" id="A0A7X1J081"/>
<evidence type="ECO:0000256" key="2">
    <source>
        <dbReference type="SAM" id="MobiDB-lite"/>
    </source>
</evidence>
<dbReference type="InterPro" id="IPR002869">
    <property type="entry name" value="Pyrv_flavodox_OxRed_cen"/>
</dbReference>
<proteinExistence type="predicted"/>
<dbReference type="InterPro" id="IPR029061">
    <property type="entry name" value="THDP-binding"/>
</dbReference>
<feature type="domain" description="Pyruvate:ferredoxin oxidoreductase core" evidence="5">
    <location>
        <begin position="541"/>
        <end position="624"/>
    </location>
</feature>
<reference evidence="6 7" key="1">
    <citation type="submission" date="2020-08" db="EMBL/GenBank/DDBJ databases">
        <title>Streptomyces sp. PSKA01 genome sequencing and assembly.</title>
        <authorList>
            <person name="Mandal S."/>
            <person name="Maiti P.K."/>
            <person name="Das P."/>
        </authorList>
    </citation>
    <scope>NUCLEOTIDE SEQUENCE [LARGE SCALE GENOMIC DNA]</scope>
    <source>
        <strain evidence="6 7">PSKA01</strain>
    </source>
</reference>
<dbReference type="CDD" id="cd07034">
    <property type="entry name" value="TPP_PYR_PFOR_IOR-alpha_like"/>
    <property type="match status" value="1"/>
</dbReference>
<feature type="domain" description="Pyruvate flavodoxin/ferredoxin oxidoreductase pyrimidine binding" evidence="4">
    <location>
        <begin position="284"/>
        <end position="501"/>
    </location>
</feature>
<keyword evidence="1" id="KW-0560">Oxidoreductase</keyword>
<comment type="caution">
    <text evidence="6">The sequence shown here is derived from an EMBL/GenBank/DDBJ whole genome shotgun (WGS) entry which is preliminary data.</text>
</comment>
<dbReference type="InterPro" id="IPR033412">
    <property type="entry name" value="PFOR_II"/>
</dbReference>
<dbReference type="NCBIfam" id="TIGR03710">
    <property type="entry name" value="OAFO_sf"/>
    <property type="match status" value="1"/>
</dbReference>
<evidence type="ECO:0000256" key="1">
    <source>
        <dbReference type="ARBA" id="ARBA00023002"/>
    </source>
</evidence>
<dbReference type="Proteomes" id="UP000584670">
    <property type="component" value="Unassembled WGS sequence"/>
</dbReference>
<dbReference type="InterPro" id="IPR050722">
    <property type="entry name" value="Pyruvate:ferred/Flavod_OxRd"/>
</dbReference>
<dbReference type="InterPro" id="IPR009014">
    <property type="entry name" value="Transketo_C/PFOR_II"/>
</dbReference>
<gene>
    <name evidence="6" type="ORF">H4N64_06145</name>
</gene>
<organism evidence="6 7">
    <name type="scientific">Streptomyces cupreus</name>
    <dbReference type="NCBI Taxonomy" id="2759956"/>
    <lineage>
        <taxon>Bacteria</taxon>
        <taxon>Bacillati</taxon>
        <taxon>Actinomycetota</taxon>
        <taxon>Actinomycetes</taxon>
        <taxon>Kitasatosporales</taxon>
        <taxon>Streptomycetaceae</taxon>
        <taxon>Streptomyces</taxon>
    </lineage>
</organism>
<dbReference type="SUPFAM" id="SSF52518">
    <property type="entry name" value="Thiamin diphosphate-binding fold (THDP-binding)"/>
    <property type="match status" value="1"/>
</dbReference>
<dbReference type="EMBL" id="JACMSF010000005">
    <property type="protein sequence ID" value="MBC2901189.1"/>
    <property type="molecule type" value="Genomic_DNA"/>
</dbReference>
<dbReference type="InterPro" id="IPR022367">
    <property type="entry name" value="2-oxoacid/accept_OxRdtase_asu"/>
</dbReference>
<protein>
    <submittedName>
        <fullName evidence="6">2-oxoacid:acceptor oxidoreductase subunit alpha</fullName>
    </submittedName>
</protein>
<accession>A0A7X1J081</accession>
<dbReference type="PANTHER" id="PTHR32154:SF20">
    <property type="entry name" value="2-OXOGLUTARATE OXIDOREDUCTASE SUBUNIT KORA"/>
    <property type="match status" value="1"/>
</dbReference>
<dbReference type="PANTHER" id="PTHR32154">
    <property type="entry name" value="PYRUVATE-FLAVODOXIN OXIDOREDUCTASE-RELATED"/>
    <property type="match status" value="1"/>
</dbReference>
<dbReference type="InterPro" id="IPR019752">
    <property type="entry name" value="Pyrv/ketoisovalerate_OxRed_cat"/>
</dbReference>
<dbReference type="SUPFAM" id="SSF53323">
    <property type="entry name" value="Pyruvate-ferredoxin oxidoreductase, PFOR, domain III"/>
    <property type="match status" value="1"/>
</dbReference>
<dbReference type="GO" id="GO:0016903">
    <property type="term" value="F:oxidoreductase activity, acting on the aldehyde or oxo group of donors"/>
    <property type="evidence" value="ECO:0007669"/>
    <property type="project" value="InterPro"/>
</dbReference>
<dbReference type="InterPro" id="IPR002880">
    <property type="entry name" value="Pyrv_Fd/Flavodoxin_OxRdtase_N"/>
</dbReference>
<dbReference type="Pfam" id="PF01855">
    <property type="entry name" value="POR_N"/>
    <property type="match status" value="1"/>
</dbReference>
<evidence type="ECO:0000313" key="6">
    <source>
        <dbReference type="EMBL" id="MBC2901189.1"/>
    </source>
</evidence>
<dbReference type="Pfam" id="PF17147">
    <property type="entry name" value="PFOR_II"/>
    <property type="match status" value="1"/>
</dbReference>
<sequence length="642" mass="69189">MTSQVSSPAEQADEAVVGEQRKPATAKDVRRLDRVIIRFAGDSGDGMQLTGDRFTSETASFGNDLSTLPNFPAEIRAPAGTLPGVSSFQLHFADHDILTPGDAPNVLVAMNPAALKANVQDLPRGAEIIVNTDEFTKRAMQKVGYDSSPLEDGSLDGYHLHPVPLTTLTVEALKEFDLSRKEAERSKNMFALGLLSWMYHRPTEGTEKFLKSKFAKKPDIAAANITAFQAGWNFGETTEDFAVSYEVAPAAKAFPVGTYRNISGNLALSYGLVAASRQADLPLFLGSYPITPASDILHELSKHKNFGVRTFQAEDEIAGIGAALGAAFGGSLAVTTTSGPGVALKSETIGLAVSLELPLLVVDIQRGGPSTGLPTKTEQADLLQAMFGRNGEAPVPVIAPCTPADCFDAALEAARIALTYRTPVFLLSDGYLANGSEPWRIPELDELPDLQVQFAQGPNHTLEDGSEVFWPYKRDPQTLARPWAVPGTPGLEHRIGGIEKEDGTGNISYAPANHDFMVRIRQAKIDGIDVPDLEVDDPHEARTLVLGWGSTYGPITAAVRRLRTAGHQIAQAHLRHLNPFPSNLGDVLKRYDRVVVPEMNLGQLATLIRAKFLVDAHSYNQVNGMPFKAEQLATALKEAIDG</sequence>
<dbReference type="GO" id="GO:0000287">
    <property type="term" value="F:magnesium ion binding"/>
    <property type="evidence" value="ECO:0007669"/>
    <property type="project" value="UniProtKB-ARBA"/>
</dbReference>
<feature type="region of interest" description="Disordered" evidence="2">
    <location>
        <begin position="1"/>
        <end position="24"/>
    </location>
</feature>
<name>A0A7X1J081_9ACTN</name>
<dbReference type="Gene3D" id="3.40.50.920">
    <property type="match status" value="1"/>
</dbReference>
<evidence type="ECO:0000259" key="4">
    <source>
        <dbReference type="Pfam" id="PF01855"/>
    </source>
</evidence>
<evidence type="ECO:0000259" key="3">
    <source>
        <dbReference type="Pfam" id="PF01558"/>
    </source>
</evidence>
<evidence type="ECO:0000259" key="5">
    <source>
        <dbReference type="Pfam" id="PF17147"/>
    </source>
</evidence>
<dbReference type="RefSeq" id="WP_186281092.1">
    <property type="nucleotide sequence ID" value="NZ_JACMSF010000005.1"/>
</dbReference>
<evidence type="ECO:0000313" key="7">
    <source>
        <dbReference type="Proteomes" id="UP000584670"/>
    </source>
</evidence>